<evidence type="ECO:0008006" key="5">
    <source>
        <dbReference type="Google" id="ProtNLM"/>
    </source>
</evidence>
<reference evidence="3" key="1">
    <citation type="submission" date="2023-12" db="EMBL/GenBank/DDBJ databases">
        <title>Genome assembly of Anisodus tanguticus.</title>
        <authorList>
            <person name="Wang Y.-J."/>
        </authorList>
    </citation>
    <scope>NUCLEOTIDE SEQUENCE</scope>
    <source>
        <strain evidence="3">KB-2021</strain>
        <tissue evidence="3">Leaf</tissue>
    </source>
</reference>
<dbReference type="PANTHER" id="PTHR47926:SF387">
    <property type="entry name" value="PENTATRICOPEPTIDE REPEAT-CONTAINING PROTEIN"/>
    <property type="match status" value="1"/>
</dbReference>
<evidence type="ECO:0000256" key="1">
    <source>
        <dbReference type="ARBA" id="ARBA00022737"/>
    </source>
</evidence>
<feature type="repeat" description="PPR" evidence="2">
    <location>
        <begin position="33"/>
        <end position="67"/>
    </location>
</feature>
<dbReference type="Pfam" id="PF13041">
    <property type="entry name" value="PPR_2"/>
    <property type="match status" value="1"/>
</dbReference>
<protein>
    <recommendedName>
        <fullName evidence="5">Pentatricopeptide repeat-containing protein</fullName>
    </recommendedName>
</protein>
<dbReference type="EMBL" id="JAVYJV010000023">
    <property type="protein sequence ID" value="KAK4339368.1"/>
    <property type="molecule type" value="Genomic_DNA"/>
</dbReference>
<dbReference type="GO" id="GO:0003723">
    <property type="term" value="F:RNA binding"/>
    <property type="evidence" value="ECO:0007669"/>
    <property type="project" value="InterPro"/>
</dbReference>
<name>A0AAE1UPA7_9SOLA</name>
<keyword evidence="4" id="KW-1185">Reference proteome</keyword>
<accession>A0AAE1UPA7</accession>
<dbReference type="InterPro" id="IPR011990">
    <property type="entry name" value="TPR-like_helical_dom_sf"/>
</dbReference>
<dbReference type="Gene3D" id="1.25.40.10">
    <property type="entry name" value="Tetratricopeptide repeat domain"/>
    <property type="match status" value="1"/>
</dbReference>
<dbReference type="Pfam" id="PF01535">
    <property type="entry name" value="PPR"/>
    <property type="match status" value="2"/>
</dbReference>
<dbReference type="GO" id="GO:0009451">
    <property type="term" value="P:RNA modification"/>
    <property type="evidence" value="ECO:0007669"/>
    <property type="project" value="InterPro"/>
</dbReference>
<dbReference type="InterPro" id="IPR002885">
    <property type="entry name" value="PPR_rpt"/>
</dbReference>
<dbReference type="InterPro" id="IPR046960">
    <property type="entry name" value="PPR_At4g14850-like_plant"/>
</dbReference>
<gene>
    <name evidence="3" type="ORF">RND71_040830</name>
</gene>
<dbReference type="Proteomes" id="UP001291623">
    <property type="component" value="Unassembled WGS sequence"/>
</dbReference>
<dbReference type="PANTHER" id="PTHR47926">
    <property type="entry name" value="PENTATRICOPEPTIDE REPEAT-CONTAINING PROTEIN"/>
    <property type="match status" value="1"/>
</dbReference>
<dbReference type="NCBIfam" id="TIGR00756">
    <property type="entry name" value="PPR"/>
    <property type="match status" value="1"/>
</dbReference>
<dbReference type="PROSITE" id="PS51375">
    <property type="entry name" value="PPR"/>
    <property type="match status" value="1"/>
</dbReference>
<evidence type="ECO:0000313" key="4">
    <source>
        <dbReference type="Proteomes" id="UP001291623"/>
    </source>
</evidence>
<evidence type="ECO:0000256" key="2">
    <source>
        <dbReference type="PROSITE-ProRule" id="PRU00708"/>
    </source>
</evidence>
<sequence length="248" mass="28518">MDAKLANSLVDMYLKSGNVTYAQRVFRLAVDKDSILYNSMIAGYALHGYENEATQLFSQMTERGFQPDEVTFLALLSVCRHRGLVKTGEEYFFSMTNDYKISPGTDHYASMIDLYGRANQLDKARISYCKSKEGTGLDTRSWLASMPRRGNGMRWEGTGLFVLSSQFVYASISFNLRLVSQKIALAIRDEIEDFEKASFDVIPNDDVSLERLAFEEVWKQFYLNWVVRCFRITTQVPFSQLVILVWNF</sequence>
<dbReference type="FunFam" id="1.25.40.10:FF:000031">
    <property type="entry name" value="Pentatricopeptide repeat-containing protein mitochondrial"/>
    <property type="match status" value="1"/>
</dbReference>
<comment type="caution">
    <text evidence="3">The sequence shown here is derived from an EMBL/GenBank/DDBJ whole genome shotgun (WGS) entry which is preliminary data.</text>
</comment>
<keyword evidence="1" id="KW-0677">Repeat</keyword>
<dbReference type="AlphaFoldDB" id="A0AAE1UPA7"/>
<proteinExistence type="predicted"/>
<evidence type="ECO:0000313" key="3">
    <source>
        <dbReference type="EMBL" id="KAK4339368.1"/>
    </source>
</evidence>
<organism evidence="3 4">
    <name type="scientific">Anisodus tanguticus</name>
    <dbReference type="NCBI Taxonomy" id="243964"/>
    <lineage>
        <taxon>Eukaryota</taxon>
        <taxon>Viridiplantae</taxon>
        <taxon>Streptophyta</taxon>
        <taxon>Embryophyta</taxon>
        <taxon>Tracheophyta</taxon>
        <taxon>Spermatophyta</taxon>
        <taxon>Magnoliopsida</taxon>
        <taxon>eudicotyledons</taxon>
        <taxon>Gunneridae</taxon>
        <taxon>Pentapetalae</taxon>
        <taxon>asterids</taxon>
        <taxon>lamiids</taxon>
        <taxon>Solanales</taxon>
        <taxon>Solanaceae</taxon>
        <taxon>Solanoideae</taxon>
        <taxon>Hyoscyameae</taxon>
        <taxon>Anisodus</taxon>
    </lineage>
</organism>